<gene>
    <name evidence="4" type="ORF">PFICI_14028</name>
</gene>
<proteinExistence type="predicted"/>
<evidence type="ECO:0000259" key="3">
    <source>
        <dbReference type="Pfam" id="PF21666"/>
    </source>
</evidence>
<dbReference type="InterPro" id="IPR049192">
    <property type="entry name" value="DUF4246_C"/>
</dbReference>
<dbReference type="eggNOG" id="ENOG502QQIE">
    <property type="taxonomic scope" value="Eukaryota"/>
</dbReference>
<feature type="region of interest" description="Disordered" evidence="1">
    <location>
        <begin position="348"/>
        <end position="387"/>
    </location>
</feature>
<dbReference type="HOGENOM" id="CLU_012066_2_0_1"/>
<reference evidence="5" key="1">
    <citation type="journal article" date="2015" name="BMC Genomics">
        <title>Genomic and transcriptomic analysis of the endophytic fungus Pestalotiopsis fici reveals its lifestyle and high potential for synthesis of natural products.</title>
        <authorList>
            <person name="Wang X."/>
            <person name="Zhang X."/>
            <person name="Liu L."/>
            <person name="Xiang M."/>
            <person name="Wang W."/>
            <person name="Sun X."/>
            <person name="Che Y."/>
            <person name="Guo L."/>
            <person name="Liu G."/>
            <person name="Guo L."/>
            <person name="Wang C."/>
            <person name="Yin W.B."/>
            <person name="Stadler M."/>
            <person name="Zhang X."/>
            <person name="Liu X."/>
        </authorList>
    </citation>
    <scope>NUCLEOTIDE SEQUENCE [LARGE SCALE GENOMIC DNA]</scope>
    <source>
        <strain evidence="5">W106-1 / CGMCC3.15140</strain>
    </source>
</reference>
<accession>W3WLV8</accession>
<evidence type="ECO:0000313" key="4">
    <source>
        <dbReference type="EMBL" id="ETS74162.1"/>
    </source>
</evidence>
<feature type="domain" description="DUF4246" evidence="3">
    <location>
        <begin position="27"/>
        <end position="92"/>
    </location>
</feature>
<organism evidence="4 5">
    <name type="scientific">Pestalotiopsis fici (strain W106-1 / CGMCC3.15140)</name>
    <dbReference type="NCBI Taxonomy" id="1229662"/>
    <lineage>
        <taxon>Eukaryota</taxon>
        <taxon>Fungi</taxon>
        <taxon>Dikarya</taxon>
        <taxon>Ascomycota</taxon>
        <taxon>Pezizomycotina</taxon>
        <taxon>Sordariomycetes</taxon>
        <taxon>Xylariomycetidae</taxon>
        <taxon>Amphisphaeriales</taxon>
        <taxon>Sporocadaceae</taxon>
        <taxon>Pestalotiopsis</taxon>
    </lineage>
</organism>
<evidence type="ECO:0000259" key="2">
    <source>
        <dbReference type="Pfam" id="PF14033"/>
    </source>
</evidence>
<keyword evidence="5" id="KW-1185">Reference proteome</keyword>
<dbReference type="OrthoDB" id="415532at2759"/>
<dbReference type="RefSeq" id="XP_007840800.1">
    <property type="nucleotide sequence ID" value="XM_007842609.1"/>
</dbReference>
<dbReference type="PANTHER" id="PTHR33119">
    <property type="entry name" value="IFI3P"/>
    <property type="match status" value="1"/>
</dbReference>
<dbReference type="InterPro" id="IPR025340">
    <property type="entry name" value="DUF4246"/>
</dbReference>
<dbReference type="EMBL" id="KI912120">
    <property type="protein sequence ID" value="ETS74162.1"/>
    <property type="molecule type" value="Genomic_DNA"/>
</dbReference>
<dbReference type="InterPro" id="IPR049207">
    <property type="entry name" value="DUF4246_N"/>
</dbReference>
<sequence>MSESDDSDYSPLTSESDDSDDYRPPQVPGIELPLEYTLPADKRFSHGLHDFQQRPRLVQREISILRVINEITDKQDWYQGVFDDEVVLSWKADATQDPLINDTAWDWCVAELQDKAHIYEEKQHVLVLDVASRVCKSDAVVPGSIRSLMKAATDPLRLEAGKTKMPEDQTWYNSQVIDLVNPSFLDLSFGNTHVFWWGGKTELDNLFGSSWIDCVEDQQDYYDRQDPCLGYLWNCWSQWLPSEVQFDDGTATGVRITSYINNLHPRNKTLYKMIEQVISLAIEHWNDVLVFGQNGRTPPRVKMSYSFDPPYPDWAENYAKSQDRDWKRHDPQRYEQVRKKVREYMNLPDGYNYKNEGGDVEHDPLLNPELDPRQSNPGIEPTTDPGLQDKIEQGYFDYIDDHGINETVMNKWKRIRSLVHPDAGDTYNYNDWKRGRLSNHIDNCTHHEQATHDYYTVDLRKDFREQGLQVVVKLSDIEVSPEKPECKGEDWHLASNLNEHVIGTAIYCYDCENIIEPCISFSTETRPQEGEVGNKELEMWELEQITKLFGIEKDLLWNVGVQELGSVAIPEGRLLSFPNTLWHRREPMRLNDKTRPGHWRCLVLYLVDPYYRICSTRNAPPQQQQWWAAEAYHKIDFSKFPPEILQIIMDEVGEGWPISSTRDGSRFASRSEYDNSRYYKILKRGIDPSTFPESTYNARWNCHEYNEV</sequence>
<feature type="region of interest" description="Disordered" evidence="1">
    <location>
        <begin position="1"/>
        <end position="30"/>
    </location>
</feature>
<dbReference type="GeneID" id="19279041"/>
<evidence type="ECO:0000313" key="5">
    <source>
        <dbReference type="Proteomes" id="UP000030651"/>
    </source>
</evidence>
<dbReference type="OMA" id="RISYQQN"/>
<evidence type="ECO:0000256" key="1">
    <source>
        <dbReference type="SAM" id="MobiDB-lite"/>
    </source>
</evidence>
<name>W3WLV8_PESFW</name>
<protein>
    <submittedName>
        <fullName evidence="4">Uncharacterized protein</fullName>
    </submittedName>
</protein>
<dbReference type="PANTHER" id="PTHR33119:SF1">
    <property type="entry name" value="FE2OG DIOXYGENASE DOMAIN-CONTAINING PROTEIN"/>
    <property type="match status" value="1"/>
</dbReference>
<feature type="domain" description="DUF4246" evidence="2">
    <location>
        <begin position="103"/>
        <end position="629"/>
    </location>
</feature>
<dbReference type="Pfam" id="PF21666">
    <property type="entry name" value="DUF4246_N"/>
    <property type="match status" value="1"/>
</dbReference>
<dbReference type="Proteomes" id="UP000030651">
    <property type="component" value="Unassembled WGS sequence"/>
</dbReference>
<dbReference type="AlphaFoldDB" id="W3WLV8"/>
<dbReference type="Pfam" id="PF14033">
    <property type="entry name" value="DUF4246"/>
    <property type="match status" value="1"/>
</dbReference>
<dbReference type="KEGG" id="pfy:PFICI_14028"/>
<dbReference type="InParanoid" id="W3WLV8"/>